<feature type="compositionally biased region" description="Low complexity" evidence="1">
    <location>
        <begin position="83"/>
        <end position="92"/>
    </location>
</feature>
<gene>
    <name evidence="2" type="ORF">CNECB9_3760041</name>
</gene>
<evidence type="ECO:0000256" key="1">
    <source>
        <dbReference type="SAM" id="MobiDB-lite"/>
    </source>
</evidence>
<dbReference type="EMBL" id="FMSH01000308">
    <property type="protein sequence ID" value="SCU77517.1"/>
    <property type="molecule type" value="Genomic_DNA"/>
</dbReference>
<evidence type="ECO:0000313" key="2">
    <source>
        <dbReference type="EMBL" id="SCU77517.1"/>
    </source>
</evidence>
<reference evidence="2" key="1">
    <citation type="submission" date="2016-09" db="EMBL/GenBank/DDBJ databases">
        <authorList>
            <person name="Capua I."/>
            <person name="De Benedictis P."/>
            <person name="Joannis T."/>
            <person name="Lombin L.H."/>
            <person name="Cattoli G."/>
        </authorList>
    </citation>
    <scope>NUCLEOTIDE SEQUENCE</scope>
    <source>
        <strain evidence="2">B9</strain>
    </source>
</reference>
<protein>
    <submittedName>
        <fullName evidence="2">Uncharacterized protein</fullName>
    </submittedName>
</protein>
<name>A0A1K0IIS2_CUPNE</name>
<dbReference type="AlphaFoldDB" id="A0A1K0IIS2"/>
<organism evidence="2">
    <name type="scientific">Cupriavidus necator</name>
    <name type="common">Alcaligenes eutrophus</name>
    <name type="synonym">Ralstonia eutropha</name>
    <dbReference type="NCBI Taxonomy" id="106590"/>
    <lineage>
        <taxon>Bacteria</taxon>
        <taxon>Pseudomonadati</taxon>
        <taxon>Pseudomonadota</taxon>
        <taxon>Betaproteobacteria</taxon>
        <taxon>Burkholderiales</taxon>
        <taxon>Burkholderiaceae</taxon>
        <taxon>Cupriavidus</taxon>
    </lineage>
</organism>
<sequence length="100" mass="10641">MQVTLTQYTTPRLLEYLESIPGVKDRSIVLKSLAERALEAGLVPFPLPIHSPAAEPTATRKTATPKTTPNKASPGVTAKRKAAAPTPKGRPASRNGRTAK</sequence>
<feature type="region of interest" description="Disordered" evidence="1">
    <location>
        <begin position="44"/>
        <end position="100"/>
    </location>
</feature>
<proteinExistence type="predicted"/>
<feature type="compositionally biased region" description="Low complexity" evidence="1">
    <location>
        <begin position="52"/>
        <end position="74"/>
    </location>
</feature>
<accession>A0A1K0IIS2</accession>